<dbReference type="InterPro" id="IPR027417">
    <property type="entry name" value="P-loop_NTPase"/>
</dbReference>
<name>A0A0F5PJM7_9THEO</name>
<keyword evidence="2" id="KW-0067">ATP-binding</keyword>
<organism evidence="4 5">
    <name type="scientific">Caldanaerobacter subterraneus subsp. pacificus DSM 12653</name>
    <dbReference type="NCBI Taxonomy" id="391606"/>
    <lineage>
        <taxon>Bacteria</taxon>
        <taxon>Bacillati</taxon>
        <taxon>Bacillota</taxon>
        <taxon>Clostridia</taxon>
        <taxon>Thermoanaerobacterales</taxon>
        <taxon>Thermoanaerobacteraceae</taxon>
        <taxon>Caldanaerobacter</taxon>
    </lineage>
</organism>
<evidence type="ECO:0000313" key="5">
    <source>
        <dbReference type="Proteomes" id="UP000010146"/>
    </source>
</evidence>
<dbReference type="PANTHER" id="PTHR43384">
    <property type="entry name" value="SEPTUM SITE-DETERMINING PROTEIN MIND HOMOLOG, CHLOROPLASTIC-RELATED"/>
    <property type="match status" value="1"/>
</dbReference>
<dbReference type="GO" id="GO:0009898">
    <property type="term" value="C:cytoplasmic side of plasma membrane"/>
    <property type="evidence" value="ECO:0007669"/>
    <property type="project" value="TreeGrafter"/>
</dbReference>
<dbReference type="GO" id="GO:0051782">
    <property type="term" value="P:negative regulation of cell division"/>
    <property type="evidence" value="ECO:0007669"/>
    <property type="project" value="TreeGrafter"/>
</dbReference>
<evidence type="ECO:0000256" key="1">
    <source>
        <dbReference type="ARBA" id="ARBA00022741"/>
    </source>
</evidence>
<reference evidence="4 5" key="2">
    <citation type="journal article" date="2015" name="BMC Genomics">
        <title>Analysis of three genomes within the thermophilic bacterial species Caldanaerobacter subterraneus with a focus on carbon monoxide dehydrogenase evolution and hydrolase diversity.</title>
        <authorList>
            <person name="Sant'Anna F.H."/>
            <person name="Lebedinsky A.V."/>
            <person name="Sokolova T.G."/>
            <person name="Robb F.T."/>
            <person name="Gonzalez J.M."/>
        </authorList>
    </citation>
    <scope>NUCLEOTIDE SEQUENCE [LARGE SCALE GENOMIC DNA]</scope>
    <source>
        <strain evidence="4 5">DSM 12653</strain>
    </source>
</reference>
<evidence type="ECO:0000256" key="2">
    <source>
        <dbReference type="ARBA" id="ARBA00022840"/>
    </source>
</evidence>
<dbReference type="InterPro" id="IPR050625">
    <property type="entry name" value="ParA/MinD_ATPase"/>
</dbReference>
<feature type="domain" description="AAA" evidence="3">
    <location>
        <begin position="4"/>
        <end position="143"/>
    </location>
</feature>
<dbReference type="InterPro" id="IPR025669">
    <property type="entry name" value="AAA_dom"/>
</dbReference>
<dbReference type="GO" id="GO:0005829">
    <property type="term" value="C:cytosol"/>
    <property type="evidence" value="ECO:0007669"/>
    <property type="project" value="TreeGrafter"/>
</dbReference>
<protein>
    <submittedName>
        <fullName evidence="4">Septum formation inhibitor-activating ATPase</fullName>
    </submittedName>
</protein>
<dbReference type="PANTHER" id="PTHR43384:SF6">
    <property type="entry name" value="SEPTUM SITE-DETERMINING PROTEIN MIND HOMOLOG, CHLOROPLASTIC"/>
    <property type="match status" value="1"/>
</dbReference>
<dbReference type="Gene3D" id="3.40.50.300">
    <property type="entry name" value="P-loop containing nucleotide triphosphate hydrolases"/>
    <property type="match status" value="1"/>
</dbReference>
<dbReference type="SUPFAM" id="SSF52540">
    <property type="entry name" value="P-loop containing nucleoside triphosphate hydrolases"/>
    <property type="match status" value="1"/>
</dbReference>
<dbReference type="Pfam" id="PF13614">
    <property type="entry name" value="AAA_31"/>
    <property type="match status" value="1"/>
</dbReference>
<reference evidence="5" key="3">
    <citation type="submission" date="2015-02" db="EMBL/GenBank/DDBJ databases">
        <title>Genome analysis of three genomes within the thermophilic hydrogenogenic bacterial species Caldanaerobacter subterraneus.</title>
        <authorList>
            <person name="Sant'Anna F.H."/>
            <person name="Lebedinsky A."/>
            <person name="Sokolova T."/>
            <person name="Robb F.T."/>
            <person name="Gonzalez J.M."/>
        </authorList>
    </citation>
    <scope>NUCLEOTIDE SEQUENCE [LARGE SCALE GENOMIC DNA]</scope>
    <source>
        <strain evidence="5">DSM 12653</strain>
    </source>
</reference>
<accession>A0A0F5PJM7</accession>
<reference evidence="4 5" key="1">
    <citation type="submission" date="2008-07" db="EMBL/GenBank/DDBJ databases">
        <authorList>
            <person name="Gonzalez J."/>
            <person name="Sokolova T."/>
            <person name="Ferriera S."/>
            <person name="Johnson J."/>
            <person name="Kravitz S."/>
            <person name="Beeson K."/>
            <person name="Sutton G."/>
            <person name="Rogers Y.-H."/>
            <person name="Friedman R."/>
            <person name="Frazier M."/>
            <person name="Venter J.C."/>
        </authorList>
    </citation>
    <scope>NUCLEOTIDE SEQUENCE [LARGE SCALE GENOMIC DNA]</scope>
    <source>
        <strain evidence="4 5">DSM 12653</strain>
    </source>
</reference>
<proteinExistence type="predicted"/>
<gene>
    <name evidence="4" type="ORF">CDSM653_02206</name>
</gene>
<dbReference type="GO" id="GO:0016887">
    <property type="term" value="F:ATP hydrolysis activity"/>
    <property type="evidence" value="ECO:0007669"/>
    <property type="project" value="TreeGrafter"/>
</dbReference>
<dbReference type="AlphaFoldDB" id="A0A0F5PJM7"/>
<dbReference type="EMBL" id="ABXP02000115">
    <property type="protein sequence ID" value="KKC28820.1"/>
    <property type="molecule type" value="Genomic_DNA"/>
</dbReference>
<dbReference type="GO" id="GO:0005524">
    <property type="term" value="F:ATP binding"/>
    <property type="evidence" value="ECO:0007669"/>
    <property type="project" value="UniProtKB-KW"/>
</dbReference>
<comment type="caution">
    <text evidence="4">The sequence shown here is derived from an EMBL/GenBank/DDBJ whole genome shotgun (WGS) entry which is preliminary data.</text>
</comment>
<sequence>MRMVITVFSPKGGVGKTTLALTLAKVLGETNKVCVLECDFSPGDFVSLLDLDKEKNIVNACLGDYRACLQKPQGEKFDVIVGGFPDMQESLKYADVERLIDSLSSEYDYVLIDLQPQVSEATVPALLKADRVLFVLEDDISAVSRTVGIIEYLKLHGFLDVSKACAVVNKVKGKGKYITAVDLGIPVIYSIPYLQRLSEYKDKKMIRHAKNLKDAFFEVKKEKSLLRRLLNGFKRVEQKDK</sequence>
<evidence type="ECO:0000313" key="4">
    <source>
        <dbReference type="EMBL" id="KKC28820.1"/>
    </source>
</evidence>
<evidence type="ECO:0000259" key="3">
    <source>
        <dbReference type="Pfam" id="PF13614"/>
    </source>
</evidence>
<dbReference type="Proteomes" id="UP000010146">
    <property type="component" value="Unassembled WGS sequence"/>
</dbReference>
<keyword evidence="1" id="KW-0547">Nucleotide-binding</keyword>